<proteinExistence type="predicted"/>
<dbReference type="InterPro" id="IPR036047">
    <property type="entry name" value="F-box-like_dom_sf"/>
</dbReference>
<organism evidence="2 3">
    <name type="scientific">Eragrostis curvula</name>
    <name type="common">weeping love grass</name>
    <dbReference type="NCBI Taxonomy" id="38414"/>
    <lineage>
        <taxon>Eukaryota</taxon>
        <taxon>Viridiplantae</taxon>
        <taxon>Streptophyta</taxon>
        <taxon>Embryophyta</taxon>
        <taxon>Tracheophyta</taxon>
        <taxon>Spermatophyta</taxon>
        <taxon>Magnoliopsida</taxon>
        <taxon>Liliopsida</taxon>
        <taxon>Poales</taxon>
        <taxon>Poaceae</taxon>
        <taxon>PACMAD clade</taxon>
        <taxon>Chloridoideae</taxon>
        <taxon>Eragrostideae</taxon>
        <taxon>Eragrostidinae</taxon>
        <taxon>Eragrostis</taxon>
    </lineage>
</organism>
<dbReference type="SMART" id="SM00256">
    <property type="entry name" value="FBOX"/>
    <property type="match status" value="2"/>
</dbReference>
<protein>
    <recommendedName>
        <fullName evidence="1">F-box domain-containing protein</fullName>
    </recommendedName>
</protein>
<evidence type="ECO:0000313" key="3">
    <source>
        <dbReference type="Proteomes" id="UP000324897"/>
    </source>
</evidence>
<dbReference type="Pfam" id="PF08268">
    <property type="entry name" value="FBA_3"/>
    <property type="match status" value="2"/>
</dbReference>
<feature type="non-terminal residue" evidence="2">
    <location>
        <position position="1"/>
    </location>
</feature>
<dbReference type="PANTHER" id="PTHR31672">
    <property type="entry name" value="BNACNNG10540D PROTEIN"/>
    <property type="match status" value="1"/>
</dbReference>
<dbReference type="Gramene" id="TVU20344">
    <property type="protein sequence ID" value="TVU20344"/>
    <property type="gene ID" value="EJB05_36549"/>
</dbReference>
<dbReference type="Proteomes" id="UP000324897">
    <property type="component" value="Chromosome 7"/>
</dbReference>
<sequence>MIIEVLLYLPIKSILRFRAVCRSWATMLSSEEFCSLHMAKTEETSALPKLFFTSSTANFEATEVYLGSSSGPGDDLLFTLNDIRGDFVDMTPAPCRGLTLVDDAVAPAYFVFNAATRAVTRLPPCQAVAFATAGLGFDAWTKNYKVVRLFRGNLQDKQRIRCEVYTLGSDCWRPAIGGIPFRFCRAADCAIGHSIRDKQPPVFADGFLHWLLDPFFVAHRPRNAILSFSITDETFRCVQSPPFGAPGVRIMEHEGHLCAVQERLVSGLQLVELAGRLCMLRDLRNASSNCSALEIWNLNDYSSGGWSLKHRIDLLAHVARDLVEPQIVKVIGSVGDCESMNKVIITTSKRKVILYDPMLETLETILKIRGTQFSYQTEHSALRVSLLKETLVPVRQTTEEVGMVKAAREILLRIPADHVVQLKLVCKQWRKLIENQSFIRSYYLHHNTEKRPNIMLVGKGTRRSQFSFLPLKKLLQRCPSRDTWLNTKVVCSKPCHGLNLLSTEMKDYLYNPCTGYCFVNQTRGRELPGYFVEPANHAFAVDKKIVGLGFNMLKQEHVIVEFFCLWKDFRSRQSVWTCSISTCNNRSLQTNLLPPLPVNDMPPTYLAGMMYWMSEPRLGQSSKRAIVSFDIQSELFSIIPCPPCIALWNSRNRCPAFVVELEGLLCAVLANPVEEKLYIWKLKHGRWDRAYTVYLKGWSGYSLETNVVVPWAVDPKDGRILLNTGRKVGLYDPSRRFIETLYDLDEVLGVRGTEQSSGLGVYDGIHFTKCKNSVNKYGTWKPPLQKHRVFDVCSPTSPGNNFACSSATQSLEEINPSYTGSMPLIPLLYEESLESYPPWWKRRTLHR</sequence>
<dbReference type="InterPro" id="IPR017451">
    <property type="entry name" value="F-box-assoc_interact_dom"/>
</dbReference>
<comment type="caution">
    <text evidence="2">The sequence shown here is derived from an EMBL/GenBank/DDBJ whole genome shotgun (WGS) entry which is preliminary data.</text>
</comment>
<dbReference type="AlphaFoldDB" id="A0A5J9UA08"/>
<name>A0A5J9UA08_9POAL</name>
<accession>A0A5J9UA08</accession>
<dbReference type="NCBIfam" id="TIGR01640">
    <property type="entry name" value="F_box_assoc_1"/>
    <property type="match status" value="1"/>
</dbReference>
<evidence type="ECO:0000313" key="2">
    <source>
        <dbReference type="EMBL" id="TVU20344.1"/>
    </source>
</evidence>
<dbReference type="SUPFAM" id="SSF81383">
    <property type="entry name" value="F-box domain"/>
    <property type="match status" value="2"/>
</dbReference>
<dbReference type="PANTHER" id="PTHR31672:SF2">
    <property type="entry name" value="F-BOX DOMAIN-CONTAINING PROTEIN"/>
    <property type="match status" value="1"/>
</dbReference>
<dbReference type="OrthoDB" id="693519at2759"/>
<dbReference type="InterPro" id="IPR050796">
    <property type="entry name" value="SCF_F-box_component"/>
</dbReference>
<dbReference type="InterPro" id="IPR001810">
    <property type="entry name" value="F-box_dom"/>
</dbReference>
<dbReference type="Pfam" id="PF00646">
    <property type="entry name" value="F-box"/>
    <property type="match status" value="2"/>
</dbReference>
<feature type="domain" description="F-box" evidence="1">
    <location>
        <begin position="1"/>
        <end position="37"/>
    </location>
</feature>
<dbReference type="Gene3D" id="1.20.1280.50">
    <property type="match status" value="1"/>
</dbReference>
<reference evidence="2 3" key="1">
    <citation type="journal article" date="2019" name="Sci. Rep.">
        <title>A high-quality genome of Eragrostis curvula grass provides insights into Poaceae evolution and supports new strategies to enhance forage quality.</title>
        <authorList>
            <person name="Carballo J."/>
            <person name="Santos B.A.C.M."/>
            <person name="Zappacosta D."/>
            <person name="Garbus I."/>
            <person name="Selva J.P."/>
            <person name="Gallo C.A."/>
            <person name="Diaz A."/>
            <person name="Albertini E."/>
            <person name="Caccamo M."/>
            <person name="Echenique V."/>
        </authorList>
    </citation>
    <scope>NUCLEOTIDE SEQUENCE [LARGE SCALE GENOMIC DNA]</scope>
    <source>
        <strain evidence="3">cv. Victoria</strain>
        <tissue evidence="2">Leaf</tissue>
    </source>
</reference>
<feature type="domain" description="F-box" evidence="1">
    <location>
        <begin position="403"/>
        <end position="442"/>
    </location>
</feature>
<evidence type="ECO:0000259" key="1">
    <source>
        <dbReference type="SMART" id="SM00256"/>
    </source>
</evidence>
<dbReference type="InterPro" id="IPR013187">
    <property type="entry name" value="F-box-assoc_dom_typ3"/>
</dbReference>
<dbReference type="EMBL" id="RWGY01000029">
    <property type="protein sequence ID" value="TVU20344.1"/>
    <property type="molecule type" value="Genomic_DNA"/>
</dbReference>
<keyword evidence="3" id="KW-1185">Reference proteome</keyword>
<gene>
    <name evidence="2" type="ORF">EJB05_36549</name>
</gene>